<dbReference type="AlphaFoldDB" id="A0A8T0QZF7"/>
<sequence>MCGQLETTDHIIFRCALAQFAWCFCRDSFDWSCSPLSVENFQGQFLESADKKNRAFLCFLFGCVAWSLWLIRNEFVFRNVLVSSPDVCVFRIISFMQKWEVLTKTEDRVVLAQARQKLAFTTSGASHGLALPYLVLP</sequence>
<protein>
    <recommendedName>
        <fullName evidence="3">Reverse transcriptase zinc-binding domain-containing protein</fullName>
    </recommendedName>
</protein>
<keyword evidence="2" id="KW-1185">Reference proteome</keyword>
<accession>A0A8T0QZF7</accession>
<gene>
    <name evidence="1" type="ORF">PVAP13_6NG213403</name>
</gene>
<dbReference type="Proteomes" id="UP000823388">
    <property type="component" value="Chromosome 6N"/>
</dbReference>
<name>A0A8T0QZF7_PANVG</name>
<reference evidence="1" key="1">
    <citation type="submission" date="2020-05" db="EMBL/GenBank/DDBJ databases">
        <title>WGS assembly of Panicum virgatum.</title>
        <authorList>
            <person name="Lovell J.T."/>
            <person name="Jenkins J."/>
            <person name="Shu S."/>
            <person name="Juenger T.E."/>
            <person name="Schmutz J."/>
        </authorList>
    </citation>
    <scope>NUCLEOTIDE SEQUENCE</scope>
    <source>
        <strain evidence="1">AP13</strain>
    </source>
</reference>
<evidence type="ECO:0008006" key="3">
    <source>
        <dbReference type="Google" id="ProtNLM"/>
    </source>
</evidence>
<evidence type="ECO:0000313" key="1">
    <source>
        <dbReference type="EMBL" id="KAG2578456.1"/>
    </source>
</evidence>
<comment type="caution">
    <text evidence="1">The sequence shown here is derived from an EMBL/GenBank/DDBJ whole genome shotgun (WGS) entry which is preliminary data.</text>
</comment>
<dbReference type="EMBL" id="CM029048">
    <property type="protein sequence ID" value="KAG2578456.1"/>
    <property type="molecule type" value="Genomic_DNA"/>
</dbReference>
<proteinExistence type="predicted"/>
<evidence type="ECO:0000313" key="2">
    <source>
        <dbReference type="Proteomes" id="UP000823388"/>
    </source>
</evidence>
<organism evidence="1 2">
    <name type="scientific">Panicum virgatum</name>
    <name type="common">Blackwell switchgrass</name>
    <dbReference type="NCBI Taxonomy" id="38727"/>
    <lineage>
        <taxon>Eukaryota</taxon>
        <taxon>Viridiplantae</taxon>
        <taxon>Streptophyta</taxon>
        <taxon>Embryophyta</taxon>
        <taxon>Tracheophyta</taxon>
        <taxon>Spermatophyta</taxon>
        <taxon>Magnoliopsida</taxon>
        <taxon>Liliopsida</taxon>
        <taxon>Poales</taxon>
        <taxon>Poaceae</taxon>
        <taxon>PACMAD clade</taxon>
        <taxon>Panicoideae</taxon>
        <taxon>Panicodae</taxon>
        <taxon>Paniceae</taxon>
        <taxon>Panicinae</taxon>
        <taxon>Panicum</taxon>
        <taxon>Panicum sect. Hiantes</taxon>
    </lineage>
</organism>